<dbReference type="AlphaFoldDB" id="A0A9D3ZGF6"/>
<name>A0A9D3ZGF6_9ROSI</name>
<reference evidence="1 2" key="1">
    <citation type="journal article" date="2021" name="Plant Biotechnol. J.">
        <title>Multi-omics assisted identification of the key and species-specific regulatory components of drought-tolerant mechanisms in Gossypium stocksii.</title>
        <authorList>
            <person name="Yu D."/>
            <person name="Ke L."/>
            <person name="Zhang D."/>
            <person name="Wu Y."/>
            <person name="Sun Y."/>
            <person name="Mei J."/>
            <person name="Sun J."/>
            <person name="Sun Y."/>
        </authorList>
    </citation>
    <scope>NUCLEOTIDE SEQUENCE [LARGE SCALE GENOMIC DNA]</scope>
    <source>
        <strain evidence="2">cv. E1</strain>
        <tissue evidence="1">Leaf</tissue>
    </source>
</reference>
<keyword evidence="2" id="KW-1185">Reference proteome</keyword>
<comment type="caution">
    <text evidence="1">The sequence shown here is derived from an EMBL/GenBank/DDBJ whole genome shotgun (WGS) entry which is preliminary data.</text>
</comment>
<sequence>MIRLGDKHISGVQLQIAKDRIMETYTYNLSKSASVAIYGHLRDARFLYVTRMLGRTKLDPHLSILWWKDGDQRHTYSIFPAVSVQLRSWMLVYNSVYRPMGKSLRGQ</sequence>
<proteinExistence type="predicted"/>
<accession>A0A9D3ZGF6</accession>
<evidence type="ECO:0000313" key="1">
    <source>
        <dbReference type="EMBL" id="KAH1032437.1"/>
    </source>
</evidence>
<dbReference type="Proteomes" id="UP000828251">
    <property type="component" value="Unassembled WGS sequence"/>
</dbReference>
<protein>
    <submittedName>
        <fullName evidence="1">Uncharacterized protein</fullName>
    </submittedName>
</protein>
<evidence type="ECO:0000313" key="2">
    <source>
        <dbReference type="Proteomes" id="UP000828251"/>
    </source>
</evidence>
<dbReference type="OrthoDB" id="10410281at2759"/>
<dbReference type="EMBL" id="JAIQCV010000013">
    <property type="protein sequence ID" value="KAH1032437.1"/>
    <property type="molecule type" value="Genomic_DNA"/>
</dbReference>
<gene>
    <name evidence="1" type="ORF">J1N35_044611</name>
</gene>
<organism evidence="1 2">
    <name type="scientific">Gossypium stocksii</name>
    <dbReference type="NCBI Taxonomy" id="47602"/>
    <lineage>
        <taxon>Eukaryota</taxon>
        <taxon>Viridiplantae</taxon>
        <taxon>Streptophyta</taxon>
        <taxon>Embryophyta</taxon>
        <taxon>Tracheophyta</taxon>
        <taxon>Spermatophyta</taxon>
        <taxon>Magnoliopsida</taxon>
        <taxon>eudicotyledons</taxon>
        <taxon>Gunneridae</taxon>
        <taxon>Pentapetalae</taxon>
        <taxon>rosids</taxon>
        <taxon>malvids</taxon>
        <taxon>Malvales</taxon>
        <taxon>Malvaceae</taxon>
        <taxon>Malvoideae</taxon>
        <taxon>Gossypium</taxon>
    </lineage>
</organism>